<evidence type="ECO:0000256" key="1">
    <source>
        <dbReference type="ARBA" id="ARBA00023015"/>
    </source>
</evidence>
<protein>
    <submittedName>
        <fullName evidence="7 9">TetR family transcriptional regulator</fullName>
    </submittedName>
    <submittedName>
        <fullName evidence="6">Transcriptional regulator, TetR family</fullName>
    </submittedName>
</protein>
<gene>
    <name evidence="9" type="primary">kstR2_3</name>
    <name evidence="8" type="ORF">BN1095_800008</name>
    <name evidence="6" type="ORF">BN1096_230016</name>
    <name evidence="7" type="ORF">BN1097_220015</name>
    <name evidence="9" type="ORF">SAMEA1402399_03281</name>
</gene>
<evidence type="ECO:0000313" key="6">
    <source>
        <dbReference type="EMBL" id="CDS83780.1"/>
    </source>
</evidence>
<dbReference type="EMBL" id="LK932357">
    <property type="protein sequence ID" value="CDS83885.1"/>
    <property type="molecule type" value="Genomic_DNA"/>
</dbReference>
<keyword evidence="1" id="KW-0805">Transcription regulation</keyword>
<evidence type="ECO:0000259" key="5">
    <source>
        <dbReference type="PROSITE" id="PS50977"/>
    </source>
</evidence>
<feature type="domain" description="HTH tetR-type" evidence="5">
    <location>
        <begin position="13"/>
        <end position="73"/>
    </location>
</feature>
<dbReference type="RefSeq" id="WP_009902007.1">
    <property type="nucleotide sequence ID" value="NZ_BAABSG010000009.1"/>
</dbReference>
<name>A0A031WCL9_CLODI</name>
<dbReference type="Pfam" id="PF17932">
    <property type="entry name" value="TetR_C_24"/>
    <property type="match status" value="1"/>
</dbReference>
<evidence type="ECO:0000313" key="8">
    <source>
        <dbReference type="EMBL" id="CDT80367.1"/>
    </source>
</evidence>
<feature type="DNA-binding region" description="H-T-H motif" evidence="4">
    <location>
        <begin position="36"/>
        <end position="55"/>
    </location>
</feature>
<dbReference type="AlphaFoldDB" id="A0A031WCL9"/>
<dbReference type="EMBL" id="CAADAN010000014">
    <property type="protein sequence ID" value="VFD34788.1"/>
    <property type="molecule type" value="Genomic_DNA"/>
</dbReference>
<dbReference type="EMBL" id="LK933516">
    <property type="protein sequence ID" value="CDT80367.1"/>
    <property type="molecule type" value="Genomic_DNA"/>
</dbReference>
<reference evidence="7" key="1">
    <citation type="submission" date="2014-07" db="EMBL/GenBank/DDBJ databases">
        <authorList>
            <person name="Monot Marc"/>
        </authorList>
    </citation>
    <scope>NUCLEOTIDE SEQUENCE</scope>
    <source>
        <strain evidence="8">7032989</strain>
        <strain evidence="7">7032994</strain>
    </source>
</reference>
<dbReference type="GO" id="GO:0000976">
    <property type="term" value="F:transcription cis-regulatory region binding"/>
    <property type="evidence" value="ECO:0007669"/>
    <property type="project" value="TreeGrafter"/>
</dbReference>
<keyword evidence="2 4" id="KW-0238">DNA-binding</keyword>
<evidence type="ECO:0000313" key="9">
    <source>
        <dbReference type="EMBL" id="VFD34788.1"/>
    </source>
</evidence>
<dbReference type="Gene3D" id="1.10.10.60">
    <property type="entry name" value="Homeodomain-like"/>
    <property type="match status" value="1"/>
</dbReference>
<evidence type="ECO:0000256" key="3">
    <source>
        <dbReference type="ARBA" id="ARBA00023163"/>
    </source>
</evidence>
<dbReference type="PANTHER" id="PTHR30055">
    <property type="entry name" value="HTH-TYPE TRANSCRIPTIONAL REGULATOR RUTR"/>
    <property type="match status" value="1"/>
</dbReference>
<dbReference type="SUPFAM" id="SSF46689">
    <property type="entry name" value="Homeodomain-like"/>
    <property type="match status" value="1"/>
</dbReference>
<dbReference type="InterPro" id="IPR050109">
    <property type="entry name" value="HTH-type_TetR-like_transc_reg"/>
</dbReference>
<dbReference type="Gene3D" id="1.10.357.10">
    <property type="entry name" value="Tetracycline Repressor, domain 2"/>
    <property type="match status" value="1"/>
</dbReference>
<dbReference type="PANTHER" id="PTHR30055:SF234">
    <property type="entry name" value="HTH-TYPE TRANSCRIPTIONAL REGULATOR BETI"/>
    <property type="match status" value="1"/>
</dbReference>
<dbReference type="PROSITE" id="PS50977">
    <property type="entry name" value="HTH_TETR_2"/>
    <property type="match status" value="1"/>
</dbReference>
<sequence>MPKGIVLTPEQQAERREKIVAVALSLMAENGFQKTSMREIAVLANMGKSSLYDFFKTKDEIVVYAVEKEIEKTIQQVHRIIDGEPSPQQCLRKIMLNHLRFPEQYRTVLMWLNTESDYLEEEYRKRLKDARYAYQDIIKSVIDNGVTTGIFRKTDTALVTRLLINSMLSISYTSRPSDSLEKMLDETMNIFLHGIMNDGGE</sequence>
<accession>A0A031WCL9</accession>
<dbReference type="PATRIC" id="fig|1496.854.peg.586"/>
<dbReference type="EMBL" id="LK932473">
    <property type="protein sequence ID" value="CDS83780.1"/>
    <property type="molecule type" value="Genomic_DNA"/>
</dbReference>
<dbReference type="GO" id="GO:0003700">
    <property type="term" value="F:DNA-binding transcription factor activity"/>
    <property type="evidence" value="ECO:0007669"/>
    <property type="project" value="TreeGrafter"/>
</dbReference>
<reference evidence="9 10" key="2">
    <citation type="submission" date="2019-02" db="EMBL/GenBank/DDBJ databases">
        <authorList>
            <consortium name="Pathogen Informatics"/>
        </authorList>
    </citation>
    <scope>NUCLEOTIDE SEQUENCE [LARGE SCALE GENOMIC DNA]</scope>
    <source>
        <strain evidence="10">clo34</strain>
        <strain evidence="9">Clo34</strain>
    </source>
</reference>
<dbReference type="InterPro" id="IPR036271">
    <property type="entry name" value="Tet_transcr_reg_TetR-rel_C_sf"/>
</dbReference>
<evidence type="ECO:0000313" key="10">
    <source>
        <dbReference type="Proteomes" id="UP000411588"/>
    </source>
</evidence>
<keyword evidence="3" id="KW-0804">Transcription</keyword>
<dbReference type="SUPFAM" id="SSF48498">
    <property type="entry name" value="Tetracyclin repressor-like, C-terminal domain"/>
    <property type="match status" value="1"/>
</dbReference>
<evidence type="ECO:0000256" key="4">
    <source>
        <dbReference type="PROSITE-ProRule" id="PRU00335"/>
    </source>
</evidence>
<dbReference type="InterPro" id="IPR001647">
    <property type="entry name" value="HTH_TetR"/>
</dbReference>
<organism evidence="7">
    <name type="scientific">Clostridioides difficile</name>
    <name type="common">Peptoclostridium difficile</name>
    <dbReference type="NCBI Taxonomy" id="1496"/>
    <lineage>
        <taxon>Bacteria</taxon>
        <taxon>Bacillati</taxon>
        <taxon>Bacillota</taxon>
        <taxon>Clostridia</taxon>
        <taxon>Peptostreptococcales</taxon>
        <taxon>Peptostreptococcaceae</taxon>
        <taxon>Clostridioides</taxon>
    </lineage>
</organism>
<dbReference type="Proteomes" id="UP000411588">
    <property type="component" value="Unassembled WGS sequence"/>
</dbReference>
<dbReference type="InterPro" id="IPR041490">
    <property type="entry name" value="KstR2_TetR_C"/>
</dbReference>
<evidence type="ECO:0000313" key="7">
    <source>
        <dbReference type="EMBL" id="CDS83885.1"/>
    </source>
</evidence>
<evidence type="ECO:0000256" key="2">
    <source>
        <dbReference type="ARBA" id="ARBA00023125"/>
    </source>
</evidence>
<dbReference type="InterPro" id="IPR009057">
    <property type="entry name" value="Homeodomain-like_sf"/>
</dbReference>
<proteinExistence type="predicted"/>
<dbReference type="PRINTS" id="PR00455">
    <property type="entry name" value="HTHTETR"/>
</dbReference>
<dbReference type="Pfam" id="PF00440">
    <property type="entry name" value="TetR_N"/>
    <property type="match status" value="1"/>
</dbReference>